<feature type="transmembrane region" description="Helical" evidence="1">
    <location>
        <begin position="12"/>
        <end position="36"/>
    </location>
</feature>
<keyword evidence="3" id="KW-1185">Reference proteome</keyword>
<accession>A0ABW7N7U5</accession>
<keyword evidence="1" id="KW-0472">Membrane</keyword>
<comment type="caution">
    <text evidence="2">The sequence shown here is derived from an EMBL/GenBank/DDBJ whole genome shotgun (WGS) entry which is preliminary data.</text>
</comment>
<evidence type="ECO:0000313" key="3">
    <source>
        <dbReference type="Proteomes" id="UP001610063"/>
    </source>
</evidence>
<gene>
    <name evidence="2" type="ORF">ACHKAR_09560</name>
</gene>
<proteinExistence type="predicted"/>
<keyword evidence="1" id="KW-1133">Transmembrane helix</keyword>
<name>A0ABW7N7U5_9BACT</name>
<feature type="transmembrane region" description="Helical" evidence="1">
    <location>
        <begin position="56"/>
        <end position="78"/>
    </location>
</feature>
<dbReference type="Proteomes" id="UP001610063">
    <property type="component" value="Unassembled WGS sequence"/>
</dbReference>
<evidence type="ECO:0000256" key="1">
    <source>
        <dbReference type="SAM" id="Phobius"/>
    </source>
</evidence>
<sequence length="132" mass="14841">MRKSNAMDAHKRLLAILHIIYGTFHILIFTFVSLLANTLLPFIMAEIEDNSDETMLLVKGIMLIIRSVMFVLFVIVPLPSIIGGIAQLNNKKWGLTTMMVSGCLSLFNIPIGTTLGVYTIWVYLENKKPKTE</sequence>
<protein>
    <submittedName>
        <fullName evidence="2">Uncharacterized protein</fullName>
    </submittedName>
</protein>
<keyword evidence="1" id="KW-0812">Transmembrane</keyword>
<organism evidence="2 3">
    <name type="scientific">Marinoscillum luteum</name>
    <dbReference type="NCBI Taxonomy" id="861051"/>
    <lineage>
        <taxon>Bacteria</taxon>
        <taxon>Pseudomonadati</taxon>
        <taxon>Bacteroidota</taxon>
        <taxon>Cytophagia</taxon>
        <taxon>Cytophagales</taxon>
        <taxon>Reichenbachiellaceae</taxon>
        <taxon>Marinoscillum</taxon>
    </lineage>
</organism>
<dbReference type="EMBL" id="JBIPKE010000015">
    <property type="protein sequence ID" value="MFH6983686.1"/>
    <property type="molecule type" value="Genomic_DNA"/>
</dbReference>
<reference evidence="2 3" key="1">
    <citation type="journal article" date="2013" name="Int. J. Syst. Evol. Microbiol.">
        <title>Marinoscillum luteum sp. nov., isolated from marine sediment.</title>
        <authorList>
            <person name="Cha I.T."/>
            <person name="Park S.J."/>
            <person name="Kim S.J."/>
            <person name="Kim J.G."/>
            <person name="Jung M.Y."/>
            <person name="Shin K.S."/>
            <person name="Kwon K.K."/>
            <person name="Yang S.H."/>
            <person name="Seo Y.S."/>
            <person name="Rhee S.K."/>
        </authorList>
    </citation>
    <scope>NUCLEOTIDE SEQUENCE [LARGE SCALE GENOMIC DNA]</scope>
    <source>
        <strain evidence="2 3">KCTC 23939</strain>
    </source>
</reference>
<dbReference type="RefSeq" id="WP_395417228.1">
    <property type="nucleotide sequence ID" value="NZ_JBIPKE010000015.1"/>
</dbReference>
<evidence type="ECO:0000313" key="2">
    <source>
        <dbReference type="EMBL" id="MFH6983686.1"/>
    </source>
</evidence>
<feature type="transmembrane region" description="Helical" evidence="1">
    <location>
        <begin position="99"/>
        <end position="124"/>
    </location>
</feature>